<feature type="region of interest" description="Disordered" evidence="4">
    <location>
        <begin position="1"/>
        <end position="37"/>
    </location>
</feature>
<dbReference type="InterPro" id="IPR011989">
    <property type="entry name" value="ARM-like"/>
</dbReference>
<comment type="similarity">
    <text evidence="2">Belongs to the RRP12 family.</text>
</comment>
<evidence type="ECO:0000259" key="6">
    <source>
        <dbReference type="Pfam" id="PF25772"/>
    </source>
</evidence>
<dbReference type="InterPro" id="IPR012978">
    <property type="entry name" value="HEAT_RRP12"/>
</dbReference>
<evidence type="ECO:0000256" key="2">
    <source>
        <dbReference type="ARBA" id="ARBA00007690"/>
    </source>
</evidence>
<reference evidence="7" key="1">
    <citation type="journal article" date="2016" name="Sci. Rep.">
        <title>Molecular characterization of firefly nuptial gifts: a multi-omics approach sheds light on postcopulatory sexual selection.</title>
        <authorList>
            <person name="Al-Wathiqui N."/>
            <person name="Fallon T.R."/>
            <person name="South A."/>
            <person name="Weng J.K."/>
            <person name="Lewis S.M."/>
        </authorList>
    </citation>
    <scope>NUCLEOTIDE SEQUENCE</scope>
</reference>
<evidence type="ECO:0000256" key="4">
    <source>
        <dbReference type="SAM" id="MobiDB-lite"/>
    </source>
</evidence>
<dbReference type="Pfam" id="PF25772">
    <property type="entry name" value="HEAT_RRP12_N"/>
    <property type="match status" value="1"/>
</dbReference>
<evidence type="ECO:0000256" key="3">
    <source>
        <dbReference type="ARBA" id="ARBA00023242"/>
    </source>
</evidence>
<feature type="region of interest" description="Disordered" evidence="4">
    <location>
        <begin position="1041"/>
        <end position="1098"/>
    </location>
</feature>
<feature type="region of interest" description="Disordered" evidence="4">
    <location>
        <begin position="1118"/>
        <end position="1259"/>
    </location>
</feature>
<organism evidence="7">
    <name type="scientific">Photinus pyralis</name>
    <name type="common">Common eastern firefly</name>
    <name type="synonym">Lampyris pyralis</name>
    <dbReference type="NCBI Taxonomy" id="7054"/>
    <lineage>
        <taxon>Eukaryota</taxon>
        <taxon>Metazoa</taxon>
        <taxon>Ecdysozoa</taxon>
        <taxon>Arthropoda</taxon>
        <taxon>Hexapoda</taxon>
        <taxon>Insecta</taxon>
        <taxon>Pterygota</taxon>
        <taxon>Neoptera</taxon>
        <taxon>Endopterygota</taxon>
        <taxon>Coleoptera</taxon>
        <taxon>Polyphaga</taxon>
        <taxon>Elateriformia</taxon>
        <taxon>Elateroidea</taxon>
        <taxon>Lampyridae</taxon>
        <taxon>Lampyrinae</taxon>
        <taxon>Photinus</taxon>
    </lineage>
</organism>
<dbReference type="GO" id="GO:0005634">
    <property type="term" value="C:nucleus"/>
    <property type="evidence" value="ECO:0007669"/>
    <property type="project" value="UniProtKB-SubCell"/>
</dbReference>
<accession>A0A1Y1JYP8</accession>
<dbReference type="PANTHER" id="PTHR48287">
    <property type="entry name" value="ARM REPEAT SUPERFAMILY PROTEIN"/>
    <property type="match status" value="1"/>
</dbReference>
<dbReference type="Pfam" id="PF08161">
    <property type="entry name" value="RRP12_HEAT"/>
    <property type="match status" value="1"/>
</dbReference>
<evidence type="ECO:0000256" key="1">
    <source>
        <dbReference type="ARBA" id="ARBA00004123"/>
    </source>
</evidence>
<dbReference type="InterPro" id="IPR057860">
    <property type="entry name" value="HEAT_RRP12_N"/>
</dbReference>
<keyword evidence="3" id="KW-0539">Nucleus</keyword>
<comment type="subcellular location">
    <subcellularLocation>
        <location evidence="1">Nucleus</location>
    </subcellularLocation>
</comment>
<feature type="compositionally biased region" description="Low complexity" evidence="4">
    <location>
        <begin position="1277"/>
        <end position="1286"/>
    </location>
</feature>
<dbReference type="InterPro" id="IPR052087">
    <property type="entry name" value="RRP12"/>
</dbReference>
<feature type="compositionally biased region" description="Basic residues" evidence="4">
    <location>
        <begin position="1287"/>
        <end position="1297"/>
    </location>
</feature>
<feature type="compositionally biased region" description="Basic residues" evidence="4">
    <location>
        <begin position="1"/>
        <end position="18"/>
    </location>
</feature>
<dbReference type="SUPFAM" id="SSF48371">
    <property type="entry name" value="ARM repeat"/>
    <property type="match status" value="1"/>
</dbReference>
<sequence length="1297" mass="144575">MGKFRSKLKGGPKGKRWTKGQSSSSNPETHKHRDLAKSRFFKENLGGNLTTDALHKHDALQASSNEQFDSESEAASSVGSSSYQTMDSFASEWSSCSNMSFKRFFSIFRANSPLHKEMLAVLAAVTEVIKEKNGSESPTEYYGSLVIALEQVMSHDPINEDQVTAILALLNMGIRTVPEGVLRTSFDDVCKKLIVLLNKFSNADNNVVLKSIFGILTTLLVAQDQAVWSLSSTLQIFGIILNPFCVHHKPKWRKPAQNAVIVITKAKCFENSVTNPAGNKVAEFCRELLEECLKSNSSIKSSRTTILHVLGLMKDTIATYSKAHMKKSCELILQLITLNYPMVTSCGLQVLHSVLSQQKAVVPAKLNGQLISALYEYQPSATDVQPTLAWVAVMQQAHIHLADVELSVACAALPKIFGTLSQLWLSEKKEVTTAVTHAFEALLRDAIAPLCDSEELVDQHLGKLEKCFNEVELGLGYQYNMIWNQVLHVIAVMFEVGGKHAGKLMLECLKRLAELRDSYKFSYNNELENAVGAAVKSMGPEIVLSIISLTKENGEINIDRSWLLPVLKESIKTATIEFWVKSLLPLAMSCHQYSIQLTAQNEGINAHVYELLYIQLWSLLPNFCNSPTDIQTNFKTIAKVLGTGITNHKDVRLSILAALRRLIAFAKEADREEDLNEIARFDKNYLPLLFNFYTTKARDGEEEGHRLAALETIRVYLSISKPDLTQQLFANALDRLKSIEGTEPDDLYVKDGILDIVRELVPYQNVESIERLYEQCIKGIPKMSNKKEQKKAFRLLEEILENDSDHCKNFFKKNKKPVQKLLTKSMAKAALISKATRLSCLNNLIRAQPSLTHESLLIRSVIPEAVLCCKDANGKCRSTAYATLNTIGDTLAKHNQLQEYLNMIAAGLAGSVEIMSATLLALASVLHNFSGALGNENIQFLLENVGSIISSPSREVVGPCLSFLKLYCTSLPSPLVASSLPNIVKYICSMTDDCKRNFRLKIRDILDRIVRKYGCDAITPYVPASDTVILKKLRNLRKLNARKKRQKDAKRDQSESEDEEFTVKAKPKSIEEILADSDLEDSDTNDEPKQNKKQRSTWIREDADTIVDFNDPAAVSKITATKPSASNSTTIEKKSKKNRGFKTAPDGRLIIKDLDFDSDSDSDKTKAKQFSKMKLEDSDSEEEPSAPKTNRKRKRSEAGSVKSGFSSHPPMKYQAGGSGIHRPVQKQPGSEYKAKKASGDVKRKGKLDPYMYLPLQRSALNKRKKAKMTGQFKNINKAAKSGALKGAKVRRLKQKKK</sequence>
<feature type="compositionally biased region" description="Polar residues" evidence="4">
    <location>
        <begin position="1118"/>
        <end position="1130"/>
    </location>
</feature>
<name>A0A1Y1JYP8_PHOPY</name>
<feature type="region of interest" description="Disordered" evidence="4">
    <location>
        <begin position="1276"/>
        <end position="1297"/>
    </location>
</feature>
<dbReference type="EMBL" id="GEZM01103092">
    <property type="protein sequence ID" value="JAV51567.1"/>
    <property type="molecule type" value="Transcribed_RNA"/>
</dbReference>
<dbReference type="PANTHER" id="PTHR48287:SF1">
    <property type="entry name" value="ARM REPEAT SUPERFAMILY PROTEIN"/>
    <property type="match status" value="1"/>
</dbReference>
<feature type="domain" description="RRP12 HEAT" evidence="5">
    <location>
        <begin position="426"/>
        <end position="696"/>
    </location>
</feature>
<dbReference type="Gene3D" id="1.25.10.10">
    <property type="entry name" value="Leucine-rich Repeat Variant"/>
    <property type="match status" value="1"/>
</dbReference>
<protein>
    <submittedName>
        <fullName evidence="7">Uncharacterized protein</fullName>
    </submittedName>
</protein>
<feature type="compositionally biased region" description="Basic and acidic residues" evidence="4">
    <location>
        <begin position="1149"/>
        <end position="1166"/>
    </location>
</feature>
<evidence type="ECO:0000259" key="5">
    <source>
        <dbReference type="Pfam" id="PF08161"/>
    </source>
</evidence>
<feature type="compositionally biased region" description="Basic and acidic residues" evidence="4">
    <location>
        <begin position="1232"/>
        <end position="1242"/>
    </location>
</feature>
<evidence type="ECO:0000313" key="7">
    <source>
        <dbReference type="EMBL" id="JAV51567.1"/>
    </source>
</evidence>
<feature type="compositionally biased region" description="Acidic residues" evidence="4">
    <location>
        <begin position="1073"/>
        <end position="1085"/>
    </location>
</feature>
<feature type="domain" description="RRP12 N-terminal HEAT" evidence="6">
    <location>
        <begin position="111"/>
        <end position="360"/>
    </location>
</feature>
<dbReference type="InterPro" id="IPR016024">
    <property type="entry name" value="ARM-type_fold"/>
</dbReference>
<feature type="compositionally biased region" description="Basic and acidic residues" evidence="4">
    <location>
        <begin position="28"/>
        <end position="37"/>
    </location>
</feature>
<proteinExistence type="inferred from homology"/>